<dbReference type="CDD" id="cd11333">
    <property type="entry name" value="AmyAc_SI_OligoGlu_DGase"/>
    <property type="match status" value="1"/>
</dbReference>
<dbReference type="InterPro" id="IPR017853">
    <property type="entry name" value="GH"/>
</dbReference>
<dbReference type="InterPro" id="IPR045857">
    <property type="entry name" value="O16G_dom_2"/>
</dbReference>
<dbReference type="FunFam" id="3.90.400.10:FF:000004">
    <property type="entry name" value="Oligo-1,6-glucosidase"/>
    <property type="match status" value="1"/>
</dbReference>
<dbReference type="STRING" id="692275.M3CIG6"/>
<keyword evidence="5" id="KW-1185">Reference proteome</keyword>
<gene>
    <name evidence="4" type="ORF">SEPMUDRAFT_132876</name>
</gene>
<evidence type="ECO:0000313" key="4">
    <source>
        <dbReference type="EMBL" id="EMF13613.1"/>
    </source>
</evidence>
<accession>M3CIG6</accession>
<dbReference type="GO" id="GO:0033934">
    <property type="term" value="F:glucan 1,4-alpha-maltotriohydrolase activity"/>
    <property type="evidence" value="ECO:0007669"/>
    <property type="project" value="TreeGrafter"/>
</dbReference>
<dbReference type="AlphaFoldDB" id="M3CIG6"/>
<feature type="domain" description="Glycosyl hydrolase family 13 catalytic" evidence="3">
    <location>
        <begin position="20"/>
        <end position="424"/>
    </location>
</feature>
<evidence type="ECO:0000313" key="5">
    <source>
        <dbReference type="Proteomes" id="UP000016931"/>
    </source>
</evidence>
<organism evidence="4 5">
    <name type="scientific">Sphaerulina musiva (strain SO2202)</name>
    <name type="common">Poplar stem canker fungus</name>
    <name type="synonym">Septoria musiva</name>
    <dbReference type="NCBI Taxonomy" id="692275"/>
    <lineage>
        <taxon>Eukaryota</taxon>
        <taxon>Fungi</taxon>
        <taxon>Dikarya</taxon>
        <taxon>Ascomycota</taxon>
        <taxon>Pezizomycotina</taxon>
        <taxon>Dothideomycetes</taxon>
        <taxon>Dothideomycetidae</taxon>
        <taxon>Mycosphaerellales</taxon>
        <taxon>Mycosphaerellaceae</taxon>
        <taxon>Sphaerulina</taxon>
    </lineage>
</organism>
<dbReference type="Proteomes" id="UP000016931">
    <property type="component" value="Unassembled WGS sequence"/>
</dbReference>
<keyword evidence="2" id="KW-0462">Maltose metabolism</keyword>
<dbReference type="GO" id="GO:0004556">
    <property type="term" value="F:alpha-amylase activity"/>
    <property type="evidence" value="ECO:0007669"/>
    <property type="project" value="TreeGrafter"/>
</dbReference>
<dbReference type="eggNOG" id="KOG0471">
    <property type="taxonomic scope" value="Eukaryota"/>
</dbReference>
<evidence type="ECO:0000256" key="1">
    <source>
        <dbReference type="ARBA" id="ARBA00008061"/>
    </source>
</evidence>
<dbReference type="OrthoDB" id="1740265at2759"/>
<dbReference type="HOGENOM" id="CLU_006462_2_3_1"/>
<dbReference type="InterPro" id="IPR006047">
    <property type="entry name" value="GH13_cat_dom"/>
</dbReference>
<dbReference type="GO" id="GO:0005987">
    <property type="term" value="P:sucrose catabolic process"/>
    <property type="evidence" value="ECO:0007669"/>
    <property type="project" value="TreeGrafter"/>
</dbReference>
<dbReference type="GO" id="GO:0000025">
    <property type="term" value="P:maltose catabolic process"/>
    <property type="evidence" value="ECO:0007669"/>
    <property type="project" value="TreeGrafter"/>
</dbReference>
<name>M3CIG6_SPHMS</name>
<evidence type="ECO:0000259" key="3">
    <source>
        <dbReference type="SMART" id="SM00642"/>
    </source>
</evidence>
<dbReference type="GO" id="GO:0004574">
    <property type="term" value="F:oligo-1,6-glucosidase activity"/>
    <property type="evidence" value="ECO:0007669"/>
    <property type="project" value="TreeGrafter"/>
</dbReference>
<dbReference type="EMBL" id="KB456263">
    <property type="protein sequence ID" value="EMF13613.1"/>
    <property type="molecule type" value="Genomic_DNA"/>
</dbReference>
<dbReference type="PANTHER" id="PTHR10357:SF179">
    <property type="entry name" value="NEUTRAL AND BASIC AMINO ACID TRANSPORT PROTEIN RBAT"/>
    <property type="match status" value="1"/>
</dbReference>
<dbReference type="Pfam" id="PF00128">
    <property type="entry name" value="Alpha-amylase"/>
    <property type="match status" value="1"/>
</dbReference>
<dbReference type="Gene3D" id="3.20.20.80">
    <property type="entry name" value="Glycosidases"/>
    <property type="match status" value="1"/>
</dbReference>
<protein>
    <submittedName>
        <fullName evidence="4">Glycoside hydrolase family 13 protein</fullName>
    </submittedName>
</protein>
<dbReference type="OMA" id="PNGEKWA"/>
<dbReference type="InterPro" id="IPR013780">
    <property type="entry name" value="Glyco_hydro_b"/>
</dbReference>
<dbReference type="SUPFAM" id="SSF51445">
    <property type="entry name" value="(Trans)glycosidases"/>
    <property type="match status" value="1"/>
</dbReference>
<dbReference type="FunFam" id="3.20.20.80:FF:000087">
    <property type="entry name" value="Oligo-1,6-glucosidase IMA1"/>
    <property type="match status" value="1"/>
</dbReference>
<dbReference type="GeneID" id="27899657"/>
<sequence length="593" mass="67939">MSDTSSSSSDSWWKSGVVYQIYPASFQDSNDDGIGDLQGITQRLQYIKDLGATIIWICPMYDSPQHDMGYDIRDYKKVYEPYGNISDMTTLLSTAHSLGLKVLLDLVINHTSNEHAWFRESRSSRTSPKRDWYIWKPARYDAQGNRHPPNNWGSYFGGSTWEWDDLTQEYYLHLFAKEQPDFNFETAEARKALYADSIEFWLNLGVDGFRVDTCSLYSKNQNFPDAPIRDPAEEFQHAGATVNHGARIHEFMKEMGEIISRYDAMTVGECGNAGEVEHTLKYVSAKERELSSVFLFDVVNVGHGRPNRYTVPPRSWDLPTLMGAIETTQRVFLGTDGWTTTFFENHDMARSISRFGDDSTPEAWSASGKMLAVMQATLSGTMYIYQGQEIGMINIPLTWPIPSEYKDIESQRWYDFLHQQFASHKDPSKLALGILSMQHLARDNSRTPMQWTPDLPNARFTGEHVKPWMRVNDGAATKERINVACQEGVEGSVLEFWKRMLRMRAERKEVFVFGEMELLEQERNNEKVMAFVKKSLSGDLVALVLCNFTGETQPLPHYEMAGEREVLVCSVEEPQENVLMPWEGRVVLIKSKK</sequence>
<reference evidence="4 5" key="1">
    <citation type="journal article" date="2012" name="PLoS Pathog.">
        <title>Diverse lifestyles and strategies of plant pathogenesis encoded in the genomes of eighteen Dothideomycetes fungi.</title>
        <authorList>
            <person name="Ohm R.A."/>
            <person name="Feau N."/>
            <person name="Henrissat B."/>
            <person name="Schoch C.L."/>
            <person name="Horwitz B.A."/>
            <person name="Barry K.W."/>
            <person name="Condon B.J."/>
            <person name="Copeland A.C."/>
            <person name="Dhillon B."/>
            <person name="Glaser F."/>
            <person name="Hesse C.N."/>
            <person name="Kosti I."/>
            <person name="LaButti K."/>
            <person name="Lindquist E.A."/>
            <person name="Lucas S."/>
            <person name="Salamov A.A."/>
            <person name="Bradshaw R.E."/>
            <person name="Ciuffetti L."/>
            <person name="Hamelin R.C."/>
            <person name="Kema G.H.J."/>
            <person name="Lawrence C."/>
            <person name="Scott J.A."/>
            <person name="Spatafora J.W."/>
            <person name="Turgeon B.G."/>
            <person name="de Wit P.J.G.M."/>
            <person name="Zhong S."/>
            <person name="Goodwin S.B."/>
            <person name="Grigoriev I.V."/>
        </authorList>
    </citation>
    <scope>NUCLEOTIDE SEQUENCE [LARGE SCALE GENOMIC DNA]</scope>
    <source>
        <strain evidence="4 5">SO2202</strain>
    </source>
</reference>
<dbReference type="SMART" id="SM00642">
    <property type="entry name" value="Aamy"/>
    <property type="match status" value="1"/>
</dbReference>
<dbReference type="RefSeq" id="XP_016761734.1">
    <property type="nucleotide sequence ID" value="XM_016902520.1"/>
</dbReference>
<dbReference type="GO" id="GO:0004575">
    <property type="term" value="F:sucrose alpha-glucosidase activity"/>
    <property type="evidence" value="ECO:0007669"/>
    <property type="project" value="TreeGrafter"/>
</dbReference>
<comment type="similarity">
    <text evidence="1">Belongs to the glycosyl hydrolase 13 family.</text>
</comment>
<dbReference type="Gene3D" id="3.90.400.10">
    <property type="entry name" value="Oligo-1,6-glucosidase, Domain 2"/>
    <property type="match status" value="1"/>
</dbReference>
<evidence type="ECO:0000256" key="2">
    <source>
        <dbReference type="ARBA" id="ARBA00026248"/>
    </source>
</evidence>
<keyword evidence="4" id="KW-0378">Hydrolase</keyword>
<dbReference type="PANTHER" id="PTHR10357">
    <property type="entry name" value="ALPHA-AMYLASE FAMILY MEMBER"/>
    <property type="match status" value="1"/>
</dbReference>
<dbReference type="Gene3D" id="2.60.40.1180">
    <property type="entry name" value="Golgi alpha-mannosidase II"/>
    <property type="match status" value="1"/>
</dbReference>
<proteinExistence type="inferred from homology"/>